<feature type="transmembrane region" description="Helical" evidence="2">
    <location>
        <begin position="6"/>
        <end position="24"/>
    </location>
</feature>
<proteinExistence type="predicted"/>
<dbReference type="EMBL" id="JBEZNA010000012">
    <property type="protein sequence ID" value="MEU9577205.1"/>
    <property type="molecule type" value="Genomic_DNA"/>
</dbReference>
<comment type="caution">
    <text evidence="3">The sequence shown here is derived from an EMBL/GenBank/DDBJ whole genome shotgun (WGS) entry which is preliminary data.</text>
</comment>
<evidence type="ECO:0008006" key="5">
    <source>
        <dbReference type="Google" id="ProtNLM"/>
    </source>
</evidence>
<evidence type="ECO:0000256" key="1">
    <source>
        <dbReference type="SAM" id="MobiDB-lite"/>
    </source>
</evidence>
<protein>
    <recommendedName>
        <fullName evidence="5">DoxX family membrane protein</fullName>
    </recommendedName>
</protein>
<evidence type="ECO:0000313" key="3">
    <source>
        <dbReference type="EMBL" id="MEU9577205.1"/>
    </source>
</evidence>
<dbReference type="RefSeq" id="WP_359270175.1">
    <property type="nucleotide sequence ID" value="NZ_JBEZNA010000012.1"/>
</dbReference>
<dbReference type="PANTHER" id="PTHR36974:SF1">
    <property type="entry name" value="DOXX FAMILY MEMBRANE PROTEIN"/>
    <property type="match status" value="1"/>
</dbReference>
<gene>
    <name evidence="3" type="ORF">AB0D95_08055</name>
</gene>
<dbReference type="Proteomes" id="UP001551584">
    <property type="component" value="Unassembled WGS sequence"/>
</dbReference>
<sequence length="186" mass="19222">MFGTVMLLLVPTVVFRLLGALGVGRFATWRVSAAHGLAVLLVFTAAAHFAPPGVTVMPGRDDMEAMIPPFVPFPAAVVLGTGVLELLGAAGLVWTSTRPLAGIGLAVFFVLILPANVYAALEGVPSNGDPATPLWFRIPEQALFIATALWAAKGASARPDGEGATAGDRLRAGGPSPSSARRRSPR</sequence>
<keyword evidence="2" id="KW-1133">Transmembrane helix</keyword>
<evidence type="ECO:0000256" key="2">
    <source>
        <dbReference type="SAM" id="Phobius"/>
    </source>
</evidence>
<feature type="region of interest" description="Disordered" evidence="1">
    <location>
        <begin position="156"/>
        <end position="186"/>
    </location>
</feature>
<keyword evidence="2" id="KW-0472">Membrane</keyword>
<evidence type="ECO:0000313" key="4">
    <source>
        <dbReference type="Proteomes" id="UP001551584"/>
    </source>
</evidence>
<feature type="transmembrane region" description="Helical" evidence="2">
    <location>
        <begin position="70"/>
        <end position="93"/>
    </location>
</feature>
<accession>A0ABV3EM15</accession>
<keyword evidence="2" id="KW-0812">Transmembrane</keyword>
<keyword evidence="4" id="KW-1185">Reference proteome</keyword>
<organism evidence="3 4">
    <name type="scientific">Streptomyces chilikensis</name>
    <dbReference type="NCBI Taxonomy" id="1194079"/>
    <lineage>
        <taxon>Bacteria</taxon>
        <taxon>Bacillati</taxon>
        <taxon>Actinomycetota</taxon>
        <taxon>Actinomycetes</taxon>
        <taxon>Kitasatosporales</taxon>
        <taxon>Streptomycetaceae</taxon>
        <taxon>Streptomyces</taxon>
    </lineage>
</organism>
<feature type="transmembrane region" description="Helical" evidence="2">
    <location>
        <begin position="31"/>
        <end position="50"/>
    </location>
</feature>
<dbReference type="PANTHER" id="PTHR36974">
    <property type="entry name" value="MEMBRANE PROTEIN-RELATED"/>
    <property type="match status" value="1"/>
</dbReference>
<feature type="transmembrane region" description="Helical" evidence="2">
    <location>
        <begin position="100"/>
        <end position="121"/>
    </location>
</feature>
<reference evidence="3 4" key="1">
    <citation type="submission" date="2024-06" db="EMBL/GenBank/DDBJ databases">
        <title>The Natural Products Discovery Center: Release of the First 8490 Sequenced Strains for Exploring Actinobacteria Biosynthetic Diversity.</title>
        <authorList>
            <person name="Kalkreuter E."/>
            <person name="Kautsar S.A."/>
            <person name="Yang D."/>
            <person name="Bader C.D."/>
            <person name="Teijaro C.N."/>
            <person name="Fluegel L."/>
            <person name="Davis C.M."/>
            <person name="Simpson J.R."/>
            <person name="Lauterbach L."/>
            <person name="Steele A.D."/>
            <person name="Gui C."/>
            <person name="Meng S."/>
            <person name="Li G."/>
            <person name="Viehrig K."/>
            <person name="Ye F."/>
            <person name="Su P."/>
            <person name="Kiefer A.F."/>
            <person name="Nichols A."/>
            <person name="Cepeda A.J."/>
            <person name="Yan W."/>
            <person name="Fan B."/>
            <person name="Jiang Y."/>
            <person name="Adhikari A."/>
            <person name="Zheng C.-J."/>
            <person name="Schuster L."/>
            <person name="Cowan T.M."/>
            <person name="Smanski M.J."/>
            <person name="Chevrette M.G."/>
            <person name="De Carvalho L.P.S."/>
            <person name="Shen B."/>
        </authorList>
    </citation>
    <scope>NUCLEOTIDE SEQUENCE [LARGE SCALE GENOMIC DNA]</scope>
    <source>
        <strain evidence="3 4">NPDC048117</strain>
    </source>
</reference>
<name>A0ABV3EM15_9ACTN</name>